<dbReference type="GO" id="GO:0140662">
    <property type="term" value="F:ATP-dependent protein folding chaperone"/>
    <property type="evidence" value="ECO:0007669"/>
    <property type="project" value="InterPro"/>
</dbReference>
<dbReference type="VEuPathDB" id="CryptoDB:Vbra_13219"/>
<evidence type="ECO:0000256" key="2">
    <source>
        <dbReference type="ARBA" id="ARBA00022840"/>
    </source>
</evidence>
<dbReference type="GO" id="GO:0005524">
    <property type="term" value="F:ATP binding"/>
    <property type="evidence" value="ECO:0007669"/>
    <property type="project" value="UniProtKB-KW"/>
</dbReference>
<reference evidence="4 5" key="1">
    <citation type="submission" date="2014-11" db="EMBL/GenBank/DDBJ databases">
        <authorList>
            <person name="Zhu J."/>
            <person name="Qi W."/>
            <person name="Song R."/>
        </authorList>
    </citation>
    <scope>NUCLEOTIDE SEQUENCE [LARGE SCALE GENOMIC DNA]</scope>
</reference>
<dbReference type="EMBL" id="CDMY01000305">
    <property type="protein sequence ID" value="CEM01589.1"/>
    <property type="molecule type" value="Genomic_DNA"/>
</dbReference>
<feature type="transmembrane region" description="Helical" evidence="3">
    <location>
        <begin position="96"/>
        <end position="122"/>
    </location>
</feature>
<dbReference type="InParanoid" id="A0A0G4ETF4"/>
<keyword evidence="5" id="KW-1185">Reference proteome</keyword>
<keyword evidence="3" id="KW-0472">Membrane</keyword>
<dbReference type="Proteomes" id="UP000041254">
    <property type="component" value="Unassembled WGS sequence"/>
</dbReference>
<protein>
    <submittedName>
        <fullName evidence="4">Uncharacterized protein</fullName>
    </submittedName>
</protein>
<dbReference type="OrthoDB" id="2401965at2759"/>
<dbReference type="AlphaFoldDB" id="A0A0G4ETF4"/>
<dbReference type="InterPro" id="IPR013126">
    <property type="entry name" value="Hsp_70_fam"/>
</dbReference>
<evidence type="ECO:0000313" key="5">
    <source>
        <dbReference type="Proteomes" id="UP000041254"/>
    </source>
</evidence>
<name>A0A0G4ETF4_VITBC</name>
<keyword evidence="1" id="KW-0547">Nucleotide-binding</keyword>
<keyword evidence="3" id="KW-1133">Transmembrane helix</keyword>
<dbReference type="InterPro" id="IPR029047">
    <property type="entry name" value="HSP70_peptide-bd_sf"/>
</dbReference>
<sequence>MHLADALAAEMSQPSPRVLTLDEAGNQLIETERQLKNERWRATMDMRLTALEHQHQMEGLQVQLAARDASLAEKDKQLLSAQAAAKAVQQSTSVGAGLLSVAVHVLLAVALIGVVAVSMGWWEAAEGLVCAKREAAIDDKLRALLTEKDKQLTEAREAHERRLADRTGEIVALKGQLADREAAIETLQQKSLSLDVTPLSLGSAEGELGTFMRIVARNTTIPIKKSRIHMTVVDNQAMILFKVYEGEKPMAEDNHLLGELLFTGIPRAPKGKGRVELTFEIDANGILTIVATEESTGHTQSITIVSSAVKTLVDIKRMVRQSE</sequence>
<dbReference type="Pfam" id="PF00012">
    <property type="entry name" value="HSP70"/>
    <property type="match status" value="1"/>
</dbReference>
<evidence type="ECO:0000313" key="4">
    <source>
        <dbReference type="EMBL" id="CEM01589.1"/>
    </source>
</evidence>
<proteinExistence type="predicted"/>
<gene>
    <name evidence="4" type="ORF">Vbra_13219</name>
</gene>
<keyword evidence="3" id="KW-0812">Transmembrane</keyword>
<accession>A0A0G4ETF4</accession>
<evidence type="ECO:0000256" key="3">
    <source>
        <dbReference type="SAM" id="Phobius"/>
    </source>
</evidence>
<dbReference type="PANTHER" id="PTHR19375">
    <property type="entry name" value="HEAT SHOCK PROTEIN 70KDA"/>
    <property type="match status" value="1"/>
</dbReference>
<dbReference type="SUPFAM" id="SSF100920">
    <property type="entry name" value="Heat shock protein 70kD (HSP70), peptide-binding domain"/>
    <property type="match status" value="1"/>
</dbReference>
<keyword evidence="2" id="KW-0067">ATP-binding</keyword>
<evidence type="ECO:0000256" key="1">
    <source>
        <dbReference type="ARBA" id="ARBA00022741"/>
    </source>
</evidence>
<organism evidence="4 5">
    <name type="scientific">Vitrella brassicaformis (strain CCMP3155)</name>
    <dbReference type="NCBI Taxonomy" id="1169540"/>
    <lineage>
        <taxon>Eukaryota</taxon>
        <taxon>Sar</taxon>
        <taxon>Alveolata</taxon>
        <taxon>Colpodellida</taxon>
        <taxon>Vitrellaceae</taxon>
        <taxon>Vitrella</taxon>
    </lineage>
</organism>
<dbReference type="STRING" id="1169540.A0A0G4ETF4"/>
<dbReference type="Gene3D" id="2.60.34.10">
    <property type="entry name" value="Substrate Binding Domain Of DNAk, Chain A, domain 1"/>
    <property type="match status" value="1"/>
</dbReference>